<dbReference type="PANTHER" id="PTHR47723:SF19">
    <property type="entry name" value="POLYNUCLEOTIDYL TRANSFERASE, RIBONUCLEASE H-LIKE SUPERFAMILY PROTEIN"/>
    <property type="match status" value="1"/>
</dbReference>
<accession>A0AAD9WMW7</accession>
<dbReference type="CDD" id="cd06222">
    <property type="entry name" value="RNase_H_like"/>
    <property type="match status" value="1"/>
</dbReference>
<dbReference type="PANTHER" id="PTHR47723">
    <property type="entry name" value="OS05G0353850 PROTEIN"/>
    <property type="match status" value="1"/>
</dbReference>
<name>A0AAD9WMW7_9ROSI</name>
<dbReference type="Proteomes" id="UP001280121">
    <property type="component" value="Unassembled WGS sequence"/>
</dbReference>
<reference evidence="2" key="1">
    <citation type="journal article" date="2023" name="Plant J.">
        <title>Genome sequences and population genomics provide insights into the demographic history, inbreeding, and mutation load of two 'living fossil' tree species of Dipteronia.</title>
        <authorList>
            <person name="Feng Y."/>
            <person name="Comes H.P."/>
            <person name="Chen J."/>
            <person name="Zhu S."/>
            <person name="Lu R."/>
            <person name="Zhang X."/>
            <person name="Li P."/>
            <person name="Qiu J."/>
            <person name="Olsen K.M."/>
            <person name="Qiu Y."/>
        </authorList>
    </citation>
    <scope>NUCLEOTIDE SEQUENCE</scope>
    <source>
        <strain evidence="2">KIB01</strain>
    </source>
</reference>
<evidence type="ECO:0000259" key="1">
    <source>
        <dbReference type="Pfam" id="PF13456"/>
    </source>
</evidence>
<dbReference type="InterPro" id="IPR002156">
    <property type="entry name" value="RNaseH_domain"/>
</dbReference>
<gene>
    <name evidence="2" type="ORF">Ddye_030645</name>
</gene>
<organism evidence="2 3">
    <name type="scientific">Dipteronia dyeriana</name>
    <dbReference type="NCBI Taxonomy" id="168575"/>
    <lineage>
        <taxon>Eukaryota</taxon>
        <taxon>Viridiplantae</taxon>
        <taxon>Streptophyta</taxon>
        <taxon>Embryophyta</taxon>
        <taxon>Tracheophyta</taxon>
        <taxon>Spermatophyta</taxon>
        <taxon>Magnoliopsida</taxon>
        <taxon>eudicotyledons</taxon>
        <taxon>Gunneridae</taxon>
        <taxon>Pentapetalae</taxon>
        <taxon>rosids</taxon>
        <taxon>malvids</taxon>
        <taxon>Sapindales</taxon>
        <taxon>Sapindaceae</taxon>
        <taxon>Hippocastanoideae</taxon>
        <taxon>Acereae</taxon>
        <taxon>Dipteronia</taxon>
    </lineage>
</organism>
<keyword evidence="3" id="KW-1185">Reference proteome</keyword>
<dbReference type="AlphaFoldDB" id="A0AAD9WMW7"/>
<dbReference type="Pfam" id="PF13456">
    <property type="entry name" value="RVT_3"/>
    <property type="match status" value="1"/>
</dbReference>
<dbReference type="InterPro" id="IPR044730">
    <property type="entry name" value="RNase_H-like_dom_plant"/>
</dbReference>
<dbReference type="Gene3D" id="3.30.420.10">
    <property type="entry name" value="Ribonuclease H-like superfamily/Ribonuclease H"/>
    <property type="match status" value="1"/>
</dbReference>
<sequence>MTSVSHKIQEWVPPKEGQYKANCGVSMDRVERRIGFGIVIRDHNGNVMASCSLSMEASLCLRAANITAVLRSINFCMDCGLTPCSFELDETNIIKWIVNGNFRELDVGPILKDIDSLSSRCCWDMKFNHVDKKNNSVANGLTKLAIESSDDIYWMED</sequence>
<proteinExistence type="predicted"/>
<evidence type="ECO:0000313" key="3">
    <source>
        <dbReference type="Proteomes" id="UP001280121"/>
    </source>
</evidence>
<evidence type="ECO:0000313" key="2">
    <source>
        <dbReference type="EMBL" id="KAK2635853.1"/>
    </source>
</evidence>
<dbReference type="GO" id="GO:0004523">
    <property type="term" value="F:RNA-DNA hybrid ribonuclease activity"/>
    <property type="evidence" value="ECO:0007669"/>
    <property type="project" value="InterPro"/>
</dbReference>
<dbReference type="GO" id="GO:0003676">
    <property type="term" value="F:nucleic acid binding"/>
    <property type="evidence" value="ECO:0007669"/>
    <property type="project" value="InterPro"/>
</dbReference>
<comment type="caution">
    <text evidence="2">The sequence shown here is derived from an EMBL/GenBank/DDBJ whole genome shotgun (WGS) entry which is preliminary data.</text>
</comment>
<dbReference type="InterPro" id="IPR053151">
    <property type="entry name" value="RNase_H-like"/>
</dbReference>
<protein>
    <recommendedName>
        <fullName evidence="1">RNase H type-1 domain-containing protein</fullName>
    </recommendedName>
</protein>
<dbReference type="InterPro" id="IPR036397">
    <property type="entry name" value="RNaseH_sf"/>
</dbReference>
<dbReference type="EMBL" id="JANJYI010000009">
    <property type="protein sequence ID" value="KAK2635853.1"/>
    <property type="molecule type" value="Genomic_DNA"/>
</dbReference>
<feature type="domain" description="RNase H type-1" evidence="1">
    <location>
        <begin position="31"/>
        <end position="144"/>
    </location>
</feature>